<dbReference type="InterPro" id="IPR050267">
    <property type="entry name" value="Anti-sigma-factor_SerPK"/>
</dbReference>
<dbReference type="Pfam" id="PF13581">
    <property type="entry name" value="HATPase_c_2"/>
    <property type="match status" value="1"/>
</dbReference>
<dbReference type="InterPro" id="IPR003594">
    <property type="entry name" value="HATPase_dom"/>
</dbReference>
<reference evidence="3" key="1">
    <citation type="submission" date="2021-12" db="EMBL/GenBank/DDBJ databases">
        <authorList>
            <person name="Lee J.-H."/>
            <person name="Kim S.-B."/>
        </authorList>
    </citation>
    <scope>NUCLEOTIDE SEQUENCE</scope>
    <source>
        <strain evidence="3">NR30</strain>
    </source>
</reference>
<accession>A0A9Q3Z8Z7</accession>
<evidence type="ECO:0000259" key="2">
    <source>
        <dbReference type="Pfam" id="PF13581"/>
    </source>
</evidence>
<keyword evidence="3" id="KW-0067">ATP-binding</keyword>
<keyword evidence="1" id="KW-0418">Kinase</keyword>
<organism evidence="3 4">
    <name type="scientific">Streptomyces guryensis</name>
    <dbReference type="NCBI Taxonomy" id="2886947"/>
    <lineage>
        <taxon>Bacteria</taxon>
        <taxon>Bacillati</taxon>
        <taxon>Actinomycetota</taxon>
        <taxon>Actinomycetes</taxon>
        <taxon>Kitasatosporales</taxon>
        <taxon>Streptomycetaceae</taxon>
        <taxon>Streptomyces</taxon>
    </lineage>
</organism>
<dbReference type="AlphaFoldDB" id="A0A9Q3Z8Z7"/>
<gene>
    <name evidence="3" type="ORF">LJ657_37225</name>
</gene>
<protein>
    <submittedName>
        <fullName evidence="3">ATP-binding protein</fullName>
    </submittedName>
</protein>
<keyword evidence="3" id="KW-0547">Nucleotide-binding</keyword>
<dbReference type="Gene3D" id="3.30.565.10">
    <property type="entry name" value="Histidine kinase-like ATPase, C-terminal domain"/>
    <property type="match status" value="1"/>
</dbReference>
<dbReference type="EMBL" id="JAJSBI010000026">
    <property type="protein sequence ID" value="MCD9879148.1"/>
    <property type="molecule type" value="Genomic_DNA"/>
</dbReference>
<dbReference type="PANTHER" id="PTHR35526:SF3">
    <property type="entry name" value="ANTI-SIGMA-F FACTOR RSBW"/>
    <property type="match status" value="1"/>
</dbReference>
<dbReference type="Proteomes" id="UP001108029">
    <property type="component" value="Unassembled WGS sequence"/>
</dbReference>
<evidence type="ECO:0000313" key="3">
    <source>
        <dbReference type="EMBL" id="MCD9879148.1"/>
    </source>
</evidence>
<comment type="caution">
    <text evidence="3">The sequence shown here is derived from an EMBL/GenBank/DDBJ whole genome shotgun (WGS) entry which is preliminary data.</text>
</comment>
<keyword evidence="4" id="KW-1185">Reference proteome</keyword>
<feature type="domain" description="Histidine kinase/HSP90-like ATPase" evidence="2">
    <location>
        <begin position="29"/>
        <end position="127"/>
    </location>
</feature>
<sequence length="166" mass="17445">MPWPRGRPAAATEHVRPAVQRHIASFRLGPEAVRRAREAVAEHLPAAGVAPGSAFADAVLLVTSELVVNVLRHAPRSPVMDVGITAGAGQLVVSVADAEPKLPDLSAEGMGAGLRMVAELAADYDGDISAEPAVDHDGKVVLVRFIVPSQGRGQQWTPQESRETTP</sequence>
<keyword evidence="1" id="KW-0723">Serine/threonine-protein kinase</keyword>
<dbReference type="GO" id="GO:0004674">
    <property type="term" value="F:protein serine/threonine kinase activity"/>
    <property type="evidence" value="ECO:0007669"/>
    <property type="project" value="UniProtKB-KW"/>
</dbReference>
<dbReference type="GO" id="GO:0005524">
    <property type="term" value="F:ATP binding"/>
    <property type="evidence" value="ECO:0007669"/>
    <property type="project" value="UniProtKB-KW"/>
</dbReference>
<proteinExistence type="predicted"/>
<dbReference type="RefSeq" id="WP_232653380.1">
    <property type="nucleotide sequence ID" value="NZ_JAJSBI010000026.1"/>
</dbReference>
<dbReference type="PANTHER" id="PTHR35526">
    <property type="entry name" value="ANTI-SIGMA-F FACTOR RSBW-RELATED"/>
    <property type="match status" value="1"/>
</dbReference>
<evidence type="ECO:0000256" key="1">
    <source>
        <dbReference type="ARBA" id="ARBA00022527"/>
    </source>
</evidence>
<name>A0A9Q3Z8Z7_9ACTN</name>
<dbReference type="SUPFAM" id="SSF55874">
    <property type="entry name" value="ATPase domain of HSP90 chaperone/DNA topoisomerase II/histidine kinase"/>
    <property type="match status" value="1"/>
</dbReference>
<dbReference type="CDD" id="cd16936">
    <property type="entry name" value="HATPase_RsbW-like"/>
    <property type="match status" value="1"/>
</dbReference>
<evidence type="ECO:0000313" key="4">
    <source>
        <dbReference type="Proteomes" id="UP001108029"/>
    </source>
</evidence>
<dbReference type="InterPro" id="IPR036890">
    <property type="entry name" value="HATPase_C_sf"/>
</dbReference>
<keyword evidence="1" id="KW-0808">Transferase</keyword>